<proteinExistence type="predicted"/>
<comment type="caution">
    <text evidence="4">The sequence shown here is derived from an EMBL/GenBank/DDBJ whole genome shotgun (WGS) entry which is preliminary data.</text>
</comment>
<dbReference type="EMBL" id="WVHS01000005">
    <property type="protein sequence ID" value="MXV17377.1"/>
    <property type="molecule type" value="Genomic_DNA"/>
</dbReference>
<organism evidence="4 5">
    <name type="scientific">Hufsiella ginkgonis</name>
    <dbReference type="NCBI Taxonomy" id="2695274"/>
    <lineage>
        <taxon>Bacteria</taxon>
        <taxon>Pseudomonadati</taxon>
        <taxon>Bacteroidota</taxon>
        <taxon>Sphingobacteriia</taxon>
        <taxon>Sphingobacteriales</taxon>
        <taxon>Sphingobacteriaceae</taxon>
        <taxon>Hufsiella</taxon>
    </lineage>
</organism>
<protein>
    <submittedName>
        <fullName evidence="4">Glycosyltransferase</fullName>
    </submittedName>
</protein>
<dbReference type="Gene3D" id="3.40.50.2000">
    <property type="entry name" value="Glycogen Phosphorylase B"/>
    <property type="match status" value="2"/>
</dbReference>
<evidence type="ECO:0000259" key="3">
    <source>
        <dbReference type="Pfam" id="PF13439"/>
    </source>
</evidence>
<keyword evidence="5" id="KW-1185">Reference proteome</keyword>
<dbReference type="RefSeq" id="WP_160908388.1">
    <property type="nucleotide sequence ID" value="NZ_WVHS01000005.1"/>
</dbReference>
<feature type="domain" description="Glycosyltransferase subfamily 4-like N-terminal" evidence="3">
    <location>
        <begin position="16"/>
        <end position="166"/>
    </location>
</feature>
<feature type="domain" description="Glycosyl transferase family 1" evidence="2">
    <location>
        <begin position="186"/>
        <end position="318"/>
    </location>
</feature>
<reference evidence="4 5" key="1">
    <citation type="submission" date="2019-11" db="EMBL/GenBank/DDBJ databases">
        <title>Pedobacter sp. HMF7056 Genome sequencing and assembly.</title>
        <authorList>
            <person name="Kang H."/>
            <person name="Kim H."/>
            <person name="Joh K."/>
        </authorList>
    </citation>
    <scope>NUCLEOTIDE SEQUENCE [LARGE SCALE GENOMIC DNA]</scope>
    <source>
        <strain evidence="4 5">HMF7056</strain>
    </source>
</reference>
<dbReference type="Pfam" id="PF00534">
    <property type="entry name" value="Glycos_transf_1"/>
    <property type="match status" value="1"/>
</dbReference>
<dbReference type="PANTHER" id="PTHR46401:SF2">
    <property type="entry name" value="GLYCOSYLTRANSFERASE WBBK-RELATED"/>
    <property type="match status" value="1"/>
</dbReference>
<keyword evidence="1 4" id="KW-0808">Transferase</keyword>
<dbReference type="InterPro" id="IPR028098">
    <property type="entry name" value="Glyco_trans_4-like_N"/>
</dbReference>
<dbReference type="PANTHER" id="PTHR46401">
    <property type="entry name" value="GLYCOSYLTRANSFERASE WBBK-RELATED"/>
    <property type="match status" value="1"/>
</dbReference>
<dbReference type="AlphaFoldDB" id="A0A7K1Y3C9"/>
<evidence type="ECO:0000259" key="2">
    <source>
        <dbReference type="Pfam" id="PF00534"/>
    </source>
</evidence>
<gene>
    <name evidence="4" type="ORF">GS398_18915</name>
</gene>
<dbReference type="GO" id="GO:0009103">
    <property type="term" value="P:lipopolysaccharide biosynthetic process"/>
    <property type="evidence" value="ECO:0007669"/>
    <property type="project" value="TreeGrafter"/>
</dbReference>
<sequence length="362" mass="40610">MKLFFDNIIFSLQRSGGISVYWFELMQRLKHRADVHYVNYPGTRYHIRVNDLGAFSYPGVKDFRLPIFLTRFLPFLTKLPAGSVFHSSYQRVALQRDVVNITTVHDLGYELGNMRTGYRRTIHLFFKRLVVKRTDGFICVSANTRKDLLYFYPFIDPATVTVIHNGAGAAYRQLANIPATDHLPGRYVLYVGGRDPYKNFEKAVKMVSLLPGYDLLIAGGKPLSPAEKLLLNVQMPGRYHARTNLSDDELSLLYNKAFCLLYPSSYEGFGIPVVEAMKCGCPVIVSNSSSLPEVAGESAITINPLDISAGAAAIRSLEDPAFRATKIAAGIVQGAKFSWDTCAAQTLDFYHDIHTRKFGHHR</sequence>
<dbReference type="Proteomes" id="UP000451233">
    <property type="component" value="Unassembled WGS sequence"/>
</dbReference>
<dbReference type="SUPFAM" id="SSF53756">
    <property type="entry name" value="UDP-Glycosyltransferase/glycogen phosphorylase"/>
    <property type="match status" value="1"/>
</dbReference>
<dbReference type="Pfam" id="PF13439">
    <property type="entry name" value="Glyco_transf_4"/>
    <property type="match status" value="1"/>
</dbReference>
<evidence type="ECO:0000313" key="5">
    <source>
        <dbReference type="Proteomes" id="UP000451233"/>
    </source>
</evidence>
<dbReference type="CDD" id="cd03809">
    <property type="entry name" value="GT4_MtfB-like"/>
    <property type="match status" value="1"/>
</dbReference>
<evidence type="ECO:0000256" key="1">
    <source>
        <dbReference type="ARBA" id="ARBA00022679"/>
    </source>
</evidence>
<dbReference type="InterPro" id="IPR001296">
    <property type="entry name" value="Glyco_trans_1"/>
</dbReference>
<evidence type="ECO:0000313" key="4">
    <source>
        <dbReference type="EMBL" id="MXV17377.1"/>
    </source>
</evidence>
<accession>A0A7K1Y3C9</accession>
<name>A0A7K1Y3C9_9SPHI</name>
<dbReference type="GO" id="GO:0016757">
    <property type="term" value="F:glycosyltransferase activity"/>
    <property type="evidence" value="ECO:0007669"/>
    <property type="project" value="InterPro"/>
</dbReference>